<proteinExistence type="predicted"/>
<dbReference type="AlphaFoldDB" id="X0TMG5"/>
<organism evidence="1">
    <name type="scientific">marine sediment metagenome</name>
    <dbReference type="NCBI Taxonomy" id="412755"/>
    <lineage>
        <taxon>unclassified sequences</taxon>
        <taxon>metagenomes</taxon>
        <taxon>ecological metagenomes</taxon>
    </lineage>
</organism>
<name>X0TMG5_9ZZZZ</name>
<sequence>MLTQSEHLRLDTPPYITGVITHYPTGWWLAVVDQNRDRDRLSE</sequence>
<comment type="caution">
    <text evidence="1">The sequence shown here is derived from an EMBL/GenBank/DDBJ whole genome shotgun (WGS) entry which is preliminary data.</text>
</comment>
<accession>X0TMG5</accession>
<dbReference type="EMBL" id="BARS01004379">
    <property type="protein sequence ID" value="GAF77290.1"/>
    <property type="molecule type" value="Genomic_DNA"/>
</dbReference>
<reference evidence="1" key="1">
    <citation type="journal article" date="2014" name="Front. Microbiol.">
        <title>High frequency of phylogenetically diverse reductive dehalogenase-homologous genes in deep subseafloor sedimentary metagenomes.</title>
        <authorList>
            <person name="Kawai M."/>
            <person name="Futagami T."/>
            <person name="Toyoda A."/>
            <person name="Takaki Y."/>
            <person name="Nishi S."/>
            <person name="Hori S."/>
            <person name="Arai W."/>
            <person name="Tsubouchi T."/>
            <person name="Morono Y."/>
            <person name="Uchiyama I."/>
            <person name="Ito T."/>
            <person name="Fujiyama A."/>
            <person name="Inagaki F."/>
            <person name="Takami H."/>
        </authorList>
    </citation>
    <scope>NUCLEOTIDE SEQUENCE</scope>
    <source>
        <strain evidence="1">Expedition CK06-06</strain>
    </source>
</reference>
<gene>
    <name evidence="1" type="ORF">S01H1_08548</name>
</gene>
<protein>
    <submittedName>
        <fullName evidence="1">Uncharacterized protein</fullName>
    </submittedName>
</protein>
<evidence type="ECO:0000313" key="1">
    <source>
        <dbReference type="EMBL" id="GAF77290.1"/>
    </source>
</evidence>